<dbReference type="GO" id="GO:0020037">
    <property type="term" value="F:heme binding"/>
    <property type="evidence" value="ECO:0007669"/>
    <property type="project" value="TreeGrafter"/>
</dbReference>
<dbReference type="PANTHER" id="PTHR30485">
    <property type="entry name" value="NI/FE-HYDROGENASE 1 B-TYPE CYTOCHROME SUBUNIT"/>
    <property type="match status" value="1"/>
</dbReference>
<keyword evidence="2" id="KW-1003">Cell membrane</keyword>
<evidence type="ECO:0000259" key="7">
    <source>
        <dbReference type="Pfam" id="PF01292"/>
    </source>
</evidence>
<comment type="caution">
    <text evidence="8">The sequence shown here is derived from an EMBL/GenBank/DDBJ whole genome shotgun (WGS) entry which is preliminary data.</text>
</comment>
<dbReference type="GO" id="GO:0009055">
    <property type="term" value="F:electron transfer activity"/>
    <property type="evidence" value="ECO:0007669"/>
    <property type="project" value="InterPro"/>
</dbReference>
<feature type="transmembrane region" description="Helical" evidence="6">
    <location>
        <begin position="167"/>
        <end position="187"/>
    </location>
</feature>
<dbReference type="InterPro" id="IPR051542">
    <property type="entry name" value="Hydrogenase_cytochrome"/>
</dbReference>
<dbReference type="Gene3D" id="1.20.950.20">
    <property type="entry name" value="Transmembrane di-heme cytochromes, Chain C"/>
    <property type="match status" value="1"/>
</dbReference>
<dbReference type="Proteomes" id="UP000255508">
    <property type="component" value="Unassembled WGS sequence"/>
</dbReference>
<name>A0A370E1K3_9GAMM</name>
<feature type="transmembrane region" description="Helical" evidence="6">
    <location>
        <begin position="28"/>
        <end position="48"/>
    </location>
</feature>
<evidence type="ECO:0000313" key="8">
    <source>
        <dbReference type="EMBL" id="RDH93401.1"/>
    </source>
</evidence>
<feature type="transmembrane region" description="Helical" evidence="6">
    <location>
        <begin position="60"/>
        <end position="80"/>
    </location>
</feature>
<dbReference type="Pfam" id="PF01292">
    <property type="entry name" value="Ni_hydr_CYTB"/>
    <property type="match status" value="1"/>
</dbReference>
<evidence type="ECO:0000256" key="2">
    <source>
        <dbReference type="ARBA" id="ARBA00022475"/>
    </source>
</evidence>
<comment type="subcellular location">
    <subcellularLocation>
        <location evidence="1">Cell membrane</location>
        <topology evidence="1">Multi-pass membrane protein</topology>
    </subcellularLocation>
</comment>
<dbReference type="InterPro" id="IPR016174">
    <property type="entry name" value="Di-haem_cyt_TM"/>
</dbReference>
<dbReference type="SUPFAM" id="SSF81342">
    <property type="entry name" value="Transmembrane di-heme cytochromes"/>
    <property type="match status" value="1"/>
</dbReference>
<dbReference type="EMBL" id="QFXD01000011">
    <property type="protein sequence ID" value="RDH93401.1"/>
    <property type="molecule type" value="Genomic_DNA"/>
</dbReference>
<sequence length="230" mass="25851">MCNYHVGRALVKTSQVTRVRVWSRWLRLSHWAITLAVTGLLFSGWLSSAAPALETDAQDLHFLCSALLIPALLLRFYLLFFGCGTDHITDCEPNAHRLRQAAEVLRFYLTLGRAPLPKWFAHNPLWGPLYLLLFLFLTLSVASGLMLQKEIAFFANISLHDLHHISYLFVATFVPLHILAVFSHDAYSSGSDISGMISGHRTFPVEQSNQTSAVDTQTITVDELLKTLKK</sequence>
<dbReference type="GO" id="GO:0022904">
    <property type="term" value="P:respiratory electron transport chain"/>
    <property type="evidence" value="ECO:0007669"/>
    <property type="project" value="InterPro"/>
</dbReference>
<feature type="domain" description="Cytochrome b561 bacterial/Ni-hydrogenase" evidence="7">
    <location>
        <begin position="21"/>
        <end position="199"/>
    </location>
</feature>
<evidence type="ECO:0000256" key="3">
    <source>
        <dbReference type="ARBA" id="ARBA00022692"/>
    </source>
</evidence>
<proteinExistence type="predicted"/>
<reference evidence="8 9" key="1">
    <citation type="journal article" date="2018" name="ISME J.">
        <title>Endosymbiont genomes yield clues of tubeworm success.</title>
        <authorList>
            <person name="Li Y."/>
            <person name="Liles M.R."/>
            <person name="Halanych K.M."/>
        </authorList>
    </citation>
    <scope>NUCLEOTIDE SEQUENCE [LARGE SCALE GENOMIC DNA]</scope>
    <source>
        <strain evidence="8">A1422</strain>
    </source>
</reference>
<evidence type="ECO:0000313" key="9">
    <source>
        <dbReference type="Proteomes" id="UP000255508"/>
    </source>
</evidence>
<dbReference type="AlphaFoldDB" id="A0A370E1K3"/>
<evidence type="ECO:0000256" key="6">
    <source>
        <dbReference type="SAM" id="Phobius"/>
    </source>
</evidence>
<gene>
    <name evidence="8" type="ORF">DIZ79_00835</name>
</gene>
<keyword evidence="3 6" id="KW-0812">Transmembrane</keyword>
<evidence type="ECO:0000256" key="4">
    <source>
        <dbReference type="ARBA" id="ARBA00022989"/>
    </source>
</evidence>
<dbReference type="PANTHER" id="PTHR30485:SF2">
    <property type="entry name" value="BLL0597 PROTEIN"/>
    <property type="match status" value="1"/>
</dbReference>
<organism evidence="8 9">
    <name type="scientific">endosymbiont of Lamellibrachia luymesi</name>
    <dbReference type="NCBI Taxonomy" id="2200907"/>
    <lineage>
        <taxon>Bacteria</taxon>
        <taxon>Pseudomonadati</taxon>
        <taxon>Pseudomonadota</taxon>
        <taxon>Gammaproteobacteria</taxon>
        <taxon>sulfur-oxidizing symbionts</taxon>
    </lineage>
</organism>
<keyword evidence="4 6" id="KW-1133">Transmembrane helix</keyword>
<dbReference type="GO" id="GO:0005886">
    <property type="term" value="C:plasma membrane"/>
    <property type="evidence" value="ECO:0007669"/>
    <property type="project" value="UniProtKB-SubCell"/>
</dbReference>
<accession>A0A370E1K3</accession>
<protein>
    <recommendedName>
        <fullName evidence="7">Cytochrome b561 bacterial/Ni-hydrogenase domain-containing protein</fullName>
    </recommendedName>
</protein>
<evidence type="ECO:0000256" key="5">
    <source>
        <dbReference type="ARBA" id="ARBA00023136"/>
    </source>
</evidence>
<evidence type="ECO:0000256" key="1">
    <source>
        <dbReference type="ARBA" id="ARBA00004651"/>
    </source>
</evidence>
<dbReference type="InterPro" id="IPR011577">
    <property type="entry name" value="Cyt_b561_bac/Ni-Hgenase"/>
</dbReference>
<feature type="transmembrane region" description="Helical" evidence="6">
    <location>
        <begin position="125"/>
        <end position="147"/>
    </location>
</feature>
<keyword evidence="5 6" id="KW-0472">Membrane</keyword>